<organism evidence="1 2">
    <name type="scientific">Rufibacter latericius</name>
    <dbReference type="NCBI Taxonomy" id="2487040"/>
    <lineage>
        <taxon>Bacteria</taxon>
        <taxon>Pseudomonadati</taxon>
        <taxon>Bacteroidota</taxon>
        <taxon>Cytophagia</taxon>
        <taxon>Cytophagales</taxon>
        <taxon>Hymenobacteraceae</taxon>
        <taxon>Rufibacter</taxon>
    </lineage>
</organism>
<evidence type="ECO:0000313" key="2">
    <source>
        <dbReference type="Proteomes" id="UP000272117"/>
    </source>
</evidence>
<dbReference type="AlphaFoldDB" id="A0A3M9MDD7"/>
<sequence length="384" mass="43988">MGENLFYGLGGDGKLRHISEVANGLDCGCYCPNCSFALIAKNKATNIRIPHFAHASDRECKGAVETAIHLLAKEVLLELKGIHLPDFHYDYAPENDRSLCLSGQFFSFDAVLLEKRVAHQNRFIIPDAIGVVKNKPIYIEFAKTHFVEEGKKDILISSGVSCIEIDLGGFEQSRDSIKEALLGTTKAKYWLTNPTLDFRFRHYKEEAQGRLEKIKHLENSVLKKKPTTTNSAIQLFDYQLSRKYEIFELSNPEGLFLKCPLLKHKKESLRDNVNSHNMGKIAIKEGEAWDGEIHGNPLQGEWIELNGKRKQVTPSHNDFKNLPHEERVRCKQLIDELIMLKVLHFNPVYGHCTRCRYNEDLFKINYESHYHSICRFRNDTGVVT</sequence>
<dbReference type="RefSeq" id="WP_123128965.1">
    <property type="nucleotide sequence ID" value="NZ_RJJD01000021.1"/>
</dbReference>
<accession>A0A3M9MDD7</accession>
<dbReference type="Proteomes" id="UP000272117">
    <property type="component" value="Unassembled WGS sequence"/>
</dbReference>
<dbReference type="EMBL" id="RJJD01000021">
    <property type="protein sequence ID" value="RNI22608.1"/>
    <property type="molecule type" value="Genomic_DNA"/>
</dbReference>
<evidence type="ECO:0000313" key="1">
    <source>
        <dbReference type="EMBL" id="RNI22608.1"/>
    </source>
</evidence>
<reference evidence="1 2" key="1">
    <citation type="submission" date="2018-11" db="EMBL/GenBank/DDBJ databases">
        <title>Rufibacter latericius sp. nov., isolated from water in Baiyang Lake.</title>
        <authorList>
            <person name="Yang Y."/>
        </authorList>
    </citation>
    <scope>NUCLEOTIDE SEQUENCE [LARGE SCALE GENOMIC DNA]</scope>
    <source>
        <strain evidence="1 2">R-22-1c-1</strain>
    </source>
</reference>
<protein>
    <recommendedName>
        <fullName evidence="3">Competence protein CoiA-like family protein</fullName>
    </recommendedName>
</protein>
<dbReference type="OrthoDB" id="1490774at2"/>
<gene>
    <name evidence="1" type="ORF">EFB08_21165</name>
</gene>
<keyword evidence="2" id="KW-1185">Reference proteome</keyword>
<proteinExistence type="predicted"/>
<evidence type="ECO:0008006" key="3">
    <source>
        <dbReference type="Google" id="ProtNLM"/>
    </source>
</evidence>
<comment type="caution">
    <text evidence="1">The sequence shown here is derived from an EMBL/GenBank/DDBJ whole genome shotgun (WGS) entry which is preliminary data.</text>
</comment>
<name>A0A3M9MDD7_9BACT</name>